<feature type="transmembrane region" description="Helical" evidence="1">
    <location>
        <begin position="36"/>
        <end position="54"/>
    </location>
</feature>
<gene>
    <name evidence="2" type="ORF">I6J18_12065</name>
</gene>
<keyword evidence="1" id="KW-0812">Transmembrane</keyword>
<keyword evidence="1" id="KW-0472">Membrane</keyword>
<dbReference type="Proteomes" id="UP000595254">
    <property type="component" value="Chromosome"/>
</dbReference>
<sequence>MDQFVTRKYRLQFQNHLLLLFTLLVITAVSSLDLTVFLLTTFLGTLILIGYSMWKFSMRVSEKKLLLDDLVLTDQIKLTEGINENKRYAQKKIDIGHYQEAYELLRKIGLYIHNNEIKELKLGCLNQFYLRKDMQLEMDSLLPEGFSPLFIQYLTEAIKVQRNLVNKNVLDYIIRYEEEIQEHFSYDVFITTAGAALRKKQYFIYYKDFIMKYIHGLPKERIIRLCRILQTTNTPELDQVRDQLHNLIQIKYAGEKEMAALL</sequence>
<name>A0A974NIU0_PERPY</name>
<evidence type="ECO:0000313" key="3">
    <source>
        <dbReference type="Proteomes" id="UP000595254"/>
    </source>
</evidence>
<dbReference type="KEGG" id="ppsr:I6J18_12065"/>
<accession>A0A974NIU0</accession>
<evidence type="ECO:0000313" key="2">
    <source>
        <dbReference type="EMBL" id="QQS98502.1"/>
    </source>
</evidence>
<keyword evidence="1" id="KW-1133">Transmembrane helix</keyword>
<proteinExistence type="predicted"/>
<evidence type="ECO:0000256" key="1">
    <source>
        <dbReference type="SAM" id="Phobius"/>
    </source>
</evidence>
<keyword evidence="3" id="KW-1185">Reference proteome</keyword>
<feature type="transmembrane region" description="Helical" evidence="1">
    <location>
        <begin position="12"/>
        <end position="30"/>
    </location>
</feature>
<reference evidence="2 3" key="1">
    <citation type="submission" date="2021-01" db="EMBL/GenBank/DDBJ databases">
        <title>FDA dAtabase for Regulatory Grade micrObial Sequences (FDA-ARGOS): Supporting development and validation of Infectious Disease Dx tests.</title>
        <authorList>
            <person name="Nelson B."/>
            <person name="Plummer A."/>
            <person name="Tallon L."/>
            <person name="Sadzewicz L."/>
            <person name="Zhao X."/>
            <person name="Boylan J."/>
            <person name="Ott S."/>
            <person name="Bowen H."/>
            <person name="Vavikolanu K."/>
            <person name="Mehta A."/>
            <person name="Aluvathingal J."/>
            <person name="Nadendla S."/>
            <person name="Myers T."/>
            <person name="Yan Y."/>
            <person name="Sichtig H."/>
        </authorList>
    </citation>
    <scope>NUCLEOTIDE SEQUENCE [LARGE SCALE GENOMIC DNA]</scope>
    <source>
        <strain evidence="2 3">FDAARGOS_1161</strain>
    </source>
</reference>
<dbReference type="EMBL" id="CP068053">
    <property type="protein sequence ID" value="QQS98502.1"/>
    <property type="molecule type" value="Genomic_DNA"/>
</dbReference>
<dbReference type="RefSeq" id="WP_051387285.1">
    <property type="nucleotide sequence ID" value="NZ_CP068053.1"/>
</dbReference>
<dbReference type="AlphaFoldDB" id="A0A974NIU0"/>
<protein>
    <submittedName>
        <fullName evidence="2">Uncharacterized protein</fullName>
    </submittedName>
</protein>
<organism evidence="2 3">
    <name type="scientific">Peribacillus psychrosaccharolyticus</name>
    <name type="common">Bacillus psychrosaccharolyticus</name>
    <dbReference type="NCBI Taxonomy" id="1407"/>
    <lineage>
        <taxon>Bacteria</taxon>
        <taxon>Bacillati</taxon>
        <taxon>Bacillota</taxon>
        <taxon>Bacilli</taxon>
        <taxon>Bacillales</taxon>
        <taxon>Bacillaceae</taxon>
        <taxon>Peribacillus</taxon>
    </lineage>
</organism>